<organism evidence="2 3">
    <name type="scientific">Horornis vulcanius</name>
    <dbReference type="NCBI Taxonomy" id="2585811"/>
    <lineage>
        <taxon>Eukaryota</taxon>
        <taxon>Metazoa</taxon>
        <taxon>Chordata</taxon>
        <taxon>Craniata</taxon>
        <taxon>Vertebrata</taxon>
        <taxon>Euteleostomi</taxon>
        <taxon>Archelosauria</taxon>
        <taxon>Archosauria</taxon>
        <taxon>Dinosauria</taxon>
        <taxon>Saurischia</taxon>
        <taxon>Theropoda</taxon>
        <taxon>Coelurosauria</taxon>
        <taxon>Aves</taxon>
        <taxon>Neognathae</taxon>
        <taxon>Neoaves</taxon>
        <taxon>Telluraves</taxon>
        <taxon>Australaves</taxon>
        <taxon>Passeriformes</taxon>
        <taxon>Sylvioidea</taxon>
        <taxon>Scotocercidae</taxon>
        <taxon>Horornis</taxon>
    </lineage>
</organism>
<evidence type="ECO:0000256" key="1">
    <source>
        <dbReference type="SAM" id="MobiDB-lite"/>
    </source>
</evidence>
<keyword evidence="3" id="KW-1185">Reference proteome</keyword>
<protein>
    <submittedName>
        <fullName evidence="2">CAC1S protein</fullName>
    </submittedName>
</protein>
<feature type="region of interest" description="Disordered" evidence="1">
    <location>
        <begin position="1"/>
        <end position="24"/>
    </location>
</feature>
<name>A0A7L3MQN4_9PASS</name>
<feature type="non-terminal residue" evidence="2">
    <location>
        <position position="95"/>
    </location>
</feature>
<sequence>TVAGTAPSSRFQQRETGEPGTSSTPAITFLIQEALISGGLGALARDSSFLAVTRDEMAASSQLEVDEVEKAAVELLKGRETLQGTTGSAPLDTSA</sequence>
<dbReference type="OrthoDB" id="9391845at2759"/>
<dbReference type="Proteomes" id="UP000558460">
    <property type="component" value="Unassembled WGS sequence"/>
</dbReference>
<feature type="compositionally biased region" description="Polar residues" evidence="1">
    <location>
        <begin position="1"/>
        <end position="11"/>
    </location>
</feature>
<reference evidence="2 3" key="1">
    <citation type="submission" date="2019-09" db="EMBL/GenBank/DDBJ databases">
        <title>Bird 10,000 Genomes (B10K) Project - Family phase.</title>
        <authorList>
            <person name="Zhang G."/>
        </authorList>
    </citation>
    <scope>NUCLEOTIDE SEQUENCE [LARGE SCALE GENOMIC DNA]</scope>
    <source>
        <strain evidence="2">B10K-DU-029-69</strain>
        <tissue evidence="2">Muscle</tissue>
    </source>
</reference>
<evidence type="ECO:0000313" key="2">
    <source>
        <dbReference type="EMBL" id="NXU67891.1"/>
    </source>
</evidence>
<feature type="non-terminal residue" evidence="2">
    <location>
        <position position="1"/>
    </location>
</feature>
<dbReference type="AlphaFoldDB" id="A0A7L3MQN4"/>
<accession>A0A7L3MQN4</accession>
<comment type="caution">
    <text evidence="2">The sequence shown here is derived from an EMBL/GenBank/DDBJ whole genome shotgun (WGS) entry which is preliminary data.</text>
</comment>
<gene>
    <name evidence="2" type="primary">Cacna1s</name>
    <name evidence="2" type="ORF">HORVUL_R11124</name>
</gene>
<dbReference type="EMBL" id="VZUA01384514">
    <property type="protein sequence ID" value="NXU67891.1"/>
    <property type="molecule type" value="Genomic_DNA"/>
</dbReference>
<proteinExistence type="predicted"/>
<evidence type="ECO:0000313" key="3">
    <source>
        <dbReference type="Proteomes" id="UP000558460"/>
    </source>
</evidence>